<dbReference type="GO" id="GO:0016020">
    <property type="term" value="C:membrane"/>
    <property type="evidence" value="ECO:0007669"/>
    <property type="project" value="InterPro"/>
</dbReference>
<dbReference type="Gene3D" id="3.30.565.10">
    <property type="entry name" value="Histidine kinase-like ATPase, C-terminal domain"/>
    <property type="match status" value="1"/>
</dbReference>
<dbReference type="CDD" id="cd16917">
    <property type="entry name" value="HATPase_UhpB-NarQ-NarX-like"/>
    <property type="match status" value="1"/>
</dbReference>
<keyword evidence="4" id="KW-0472">Membrane</keyword>
<dbReference type="GO" id="GO:0046983">
    <property type="term" value="F:protein dimerization activity"/>
    <property type="evidence" value="ECO:0007669"/>
    <property type="project" value="InterPro"/>
</dbReference>
<dbReference type="Pfam" id="PF02518">
    <property type="entry name" value="HATPase_c"/>
    <property type="match status" value="1"/>
</dbReference>
<evidence type="ECO:0000256" key="3">
    <source>
        <dbReference type="ARBA" id="ARBA00023012"/>
    </source>
</evidence>
<proteinExistence type="predicted"/>
<dbReference type="GO" id="GO:0000155">
    <property type="term" value="F:phosphorelay sensor kinase activity"/>
    <property type="evidence" value="ECO:0007669"/>
    <property type="project" value="InterPro"/>
</dbReference>
<dbReference type="InterPro" id="IPR003594">
    <property type="entry name" value="HATPase_dom"/>
</dbReference>
<dbReference type="SMART" id="SM00387">
    <property type="entry name" value="HATPase_c"/>
    <property type="match status" value="1"/>
</dbReference>
<dbReference type="SUPFAM" id="SSF48452">
    <property type="entry name" value="TPR-like"/>
    <property type="match status" value="1"/>
</dbReference>
<keyword evidence="3" id="KW-0902">Two-component regulatory system</keyword>
<dbReference type="Pfam" id="PF07730">
    <property type="entry name" value="HisKA_3"/>
    <property type="match status" value="1"/>
</dbReference>
<keyword evidence="4" id="KW-1133">Transmembrane helix</keyword>
<feature type="transmembrane region" description="Helical" evidence="4">
    <location>
        <begin position="395"/>
        <end position="415"/>
    </location>
</feature>
<protein>
    <submittedName>
        <fullName evidence="7">Sensor histidine kinase</fullName>
    </submittedName>
</protein>
<dbReference type="InterPro" id="IPR011990">
    <property type="entry name" value="TPR-like_helical_dom_sf"/>
</dbReference>
<dbReference type="Gene3D" id="1.25.40.10">
    <property type="entry name" value="Tetratricopeptide repeat domain"/>
    <property type="match status" value="2"/>
</dbReference>
<organism evidence="7 8">
    <name type="scientific">Candidatus Pseudobacter hemicellulosilyticus</name>
    <dbReference type="NCBI Taxonomy" id="3121375"/>
    <lineage>
        <taxon>Bacteria</taxon>
        <taxon>Pseudomonadati</taxon>
        <taxon>Bacteroidota</taxon>
        <taxon>Chitinophagia</taxon>
        <taxon>Chitinophagales</taxon>
        <taxon>Chitinophagaceae</taxon>
        <taxon>Pseudobacter</taxon>
    </lineage>
</organism>
<evidence type="ECO:0000256" key="1">
    <source>
        <dbReference type="ARBA" id="ARBA00022679"/>
    </source>
</evidence>
<feature type="domain" description="Histidine kinase" evidence="6">
    <location>
        <begin position="561"/>
        <end position="648"/>
    </location>
</feature>
<keyword evidence="1" id="KW-0808">Transferase</keyword>
<dbReference type="InterPro" id="IPR019734">
    <property type="entry name" value="TPR_rpt"/>
</dbReference>
<dbReference type="PANTHER" id="PTHR24421">
    <property type="entry name" value="NITRATE/NITRITE SENSOR PROTEIN NARX-RELATED"/>
    <property type="match status" value="1"/>
</dbReference>
<name>A0AAJ5WPH9_9BACT</name>
<dbReference type="PROSITE" id="PS51257">
    <property type="entry name" value="PROKAR_LIPOPROTEIN"/>
    <property type="match status" value="1"/>
</dbReference>
<dbReference type="InterPro" id="IPR036890">
    <property type="entry name" value="HATPase_C_sf"/>
</dbReference>
<dbReference type="Pfam" id="PF13424">
    <property type="entry name" value="TPR_12"/>
    <property type="match status" value="1"/>
</dbReference>
<evidence type="ECO:0000259" key="6">
    <source>
        <dbReference type="PROSITE" id="PS50109"/>
    </source>
</evidence>
<gene>
    <name evidence="7" type="ORF">P0Y53_18755</name>
</gene>
<evidence type="ECO:0000256" key="5">
    <source>
        <dbReference type="SAM" id="SignalP"/>
    </source>
</evidence>
<dbReference type="EMBL" id="CP119311">
    <property type="protein sequence ID" value="WEK34531.1"/>
    <property type="molecule type" value="Genomic_DNA"/>
</dbReference>
<sequence>MRRILLLLLLSTTACFSVYAQDEEDPIPGMLRQLAQSKADTNRINLLYEIQTAYLDVDNDSALYYNKQCESLINELKAAQFRHRCYHEFVRIYHAMFNYDQAMIYCVKALEVAHKDNNTFQQATSYRALFNLYYNLGKDDSAIKYGQYAIRLSEQIGDSANVSIAYGNICRIYSDLGQYDQAIEYGKKGVAYGERYKDYKGMLISMNNLGSCYLRLSRNAEAIEIFNKQFEIGEKVKRSRSVLNALLNLGIIYHDIADKENLAKIAVRMRALEPSFDTADHSGISHRHIIYGYDHLLQSRFPQAEQELLTGLTIAEKDSIESAMLKAYLGLASLKYAQHDFKAGSEYETLWDTLTYHQQAQQLAEYSLDLEKKYETEKKDTQLKLQQAAIRQKDMLNYFLIASALALLVIILLSYRNYRHKQKLQQQRITELEKEQQLMATEAVLKGEEQERTRLAKDLHDGLGGMLSSIKYSLNSMKSNLAMSPAIAQGFDRSMDMLDSSIHEMRRVAHNMMPEALVKFGLDAALRDFCNDINQSGALKVSYQSYGLEDHAIDQSTAITIYRIVQELLNNTLKHAAAQQAIVQVSRSGEDISITVEDDGRGFSPIVLKDARGIGWSNIQSRVEYLKGRLDVQSAPGKGTSVLIELKA</sequence>
<dbReference type="SUPFAM" id="SSF55874">
    <property type="entry name" value="ATPase domain of HSP90 chaperone/DNA topoisomerase II/histidine kinase"/>
    <property type="match status" value="1"/>
</dbReference>
<dbReference type="Gene3D" id="1.20.5.1930">
    <property type="match status" value="1"/>
</dbReference>
<evidence type="ECO:0000313" key="7">
    <source>
        <dbReference type="EMBL" id="WEK34531.1"/>
    </source>
</evidence>
<dbReference type="InterPro" id="IPR005467">
    <property type="entry name" value="His_kinase_dom"/>
</dbReference>
<reference evidence="7" key="1">
    <citation type="submission" date="2023-03" db="EMBL/GenBank/DDBJ databases">
        <title>Andean soil-derived lignocellulolytic bacterial consortium as a source of novel taxa and putative plastic-active enzymes.</title>
        <authorList>
            <person name="Diaz-Garcia L."/>
            <person name="Chuvochina M."/>
            <person name="Feuerriegel G."/>
            <person name="Bunk B."/>
            <person name="Sproer C."/>
            <person name="Streit W.R."/>
            <person name="Rodriguez L.M."/>
            <person name="Overmann J."/>
            <person name="Jimenez D.J."/>
        </authorList>
    </citation>
    <scope>NUCLEOTIDE SEQUENCE</scope>
    <source>
        <strain evidence="7">MAG 7</strain>
    </source>
</reference>
<dbReference type="PANTHER" id="PTHR24421:SF59">
    <property type="entry name" value="OXYGEN SENSOR HISTIDINE KINASE NREB"/>
    <property type="match status" value="1"/>
</dbReference>
<keyword evidence="4" id="KW-0812">Transmembrane</keyword>
<evidence type="ECO:0000256" key="4">
    <source>
        <dbReference type="SAM" id="Phobius"/>
    </source>
</evidence>
<dbReference type="PROSITE" id="PS50109">
    <property type="entry name" value="HIS_KIN"/>
    <property type="match status" value="1"/>
</dbReference>
<evidence type="ECO:0000256" key="2">
    <source>
        <dbReference type="ARBA" id="ARBA00022777"/>
    </source>
</evidence>
<dbReference type="Proteomes" id="UP001220610">
    <property type="component" value="Chromosome"/>
</dbReference>
<feature type="chain" id="PRO_5042597269" evidence="5">
    <location>
        <begin position="21"/>
        <end position="648"/>
    </location>
</feature>
<evidence type="ECO:0000313" key="8">
    <source>
        <dbReference type="Proteomes" id="UP001220610"/>
    </source>
</evidence>
<accession>A0AAJ5WPH9</accession>
<dbReference type="SMART" id="SM00028">
    <property type="entry name" value="TPR"/>
    <property type="match status" value="4"/>
</dbReference>
<dbReference type="InterPro" id="IPR011712">
    <property type="entry name" value="Sig_transdc_His_kin_sub3_dim/P"/>
</dbReference>
<feature type="signal peptide" evidence="5">
    <location>
        <begin position="1"/>
        <end position="20"/>
    </location>
</feature>
<keyword evidence="2 7" id="KW-0418">Kinase</keyword>
<dbReference type="AlphaFoldDB" id="A0AAJ5WPH9"/>
<dbReference type="InterPro" id="IPR050482">
    <property type="entry name" value="Sensor_HK_TwoCompSys"/>
</dbReference>
<dbReference type="Pfam" id="PF13181">
    <property type="entry name" value="TPR_8"/>
    <property type="match status" value="2"/>
</dbReference>
<keyword evidence="5" id="KW-0732">Signal</keyword>